<gene>
    <name evidence="2" type="ORF">C7S18_10160</name>
</gene>
<dbReference type="Proteomes" id="UP000241074">
    <property type="component" value="Chromosome"/>
</dbReference>
<dbReference type="AlphaFoldDB" id="A0A2P1PRQ7"/>
<reference evidence="2 3" key="2">
    <citation type="submission" date="2018-03" db="EMBL/GenBank/DDBJ databases">
        <authorList>
            <person name="Keele B.F."/>
        </authorList>
    </citation>
    <scope>NUCLEOTIDE SEQUENCE [LARGE SCALE GENOMIC DNA]</scope>
    <source>
        <strain evidence="2 3">D13</strain>
    </source>
</reference>
<organism evidence="2 3">
    <name type="scientific">Ahniella affigens</name>
    <dbReference type="NCBI Taxonomy" id="2021234"/>
    <lineage>
        <taxon>Bacteria</taxon>
        <taxon>Pseudomonadati</taxon>
        <taxon>Pseudomonadota</taxon>
        <taxon>Gammaproteobacteria</taxon>
        <taxon>Lysobacterales</taxon>
        <taxon>Rhodanobacteraceae</taxon>
        <taxon>Ahniella</taxon>
    </lineage>
</organism>
<evidence type="ECO:0000259" key="1">
    <source>
        <dbReference type="Pfam" id="PF05598"/>
    </source>
</evidence>
<name>A0A2P1PRQ7_9GAMM</name>
<keyword evidence="3" id="KW-1185">Reference proteome</keyword>
<dbReference type="Pfam" id="PF05598">
    <property type="entry name" value="DUF772"/>
    <property type="match status" value="1"/>
</dbReference>
<dbReference type="KEGG" id="xba:C7S18_10160"/>
<proteinExistence type="predicted"/>
<dbReference type="InterPro" id="IPR008490">
    <property type="entry name" value="Transposase_InsH_N"/>
</dbReference>
<sequence>MDQISFGDAECAVKKKQTRREISVAQMERVIPWQDLYGEIAAFYPSGGRGRTPYPTQSISSNLFLRKV</sequence>
<dbReference type="RefSeq" id="WP_106891458.1">
    <property type="nucleotide sequence ID" value="NZ_CP027860.1"/>
</dbReference>
<reference evidence="2 3" key="1">
    <citation type="submission" date="2018-03" db="EMBL/GenBank/DDBJ databases">
        <title>Ahniella affigens gen. nov., sp. nov., a gammaproteobacterium isolated from sandy soil near a stream.</title>
        <authorList>
            <person name="Ko Y."/>
            <person name="Kim J.-H."/>
        </authorList>
    </citation>
    <scope>NUCLEOTIDE SEQUENCE [LARGE SCALE GENOMIC DNA]</scope>
    <source>
        <strain evidence="2 3">D13</strain>
    </source>
</reference>
<accession>A0A2P1PRQ7</accession>
<dbReference type="OrthoDB" id="9774608at2"/>
<dbReference type="EMBL" id="CP027860">
    <property type="protein sequence ID" value="AVP97536.1"/>
    <property type="molecule type" value="Genomic_DNA"/>
</dbReference>
<evidence type="ECO:0000313" key="2">
    <source>
        <dbReference type="EMBL" id="AVP97536.1"/>
    </source>
</evidence>
<protein>
    <recommendedName>
        <fullName evidence="1">Transposase InsH N-terminal domain-containing protein</fullName>
    </recommendedName>
</protein>
<feature type="domain" description="Transposase InsH N-terminal" evidence="1">
    <location>
        <begin position="15"/>
        <end position="65"/>
    </location>
</feature>
<evidence type="ECO:0000313" key="3">
    <source>
        <dbReference type="Proteomes" id="UP000241074"/>
    </source>
</evidence>